<proteinExistence type="predicted"/>
<dbReference type="AlphaFoldDB" id="C0INX4"/>
<gene>
    <name evidence="1" type="ORF">AKSOIL_0050</name>
</gene>
<reference evidence="1" key="1">
    <citation type="journal article" date="2009" name="ISME J.">
        <title>Functional metagenomics reveals diverse beta-lactamases in a remote Alaskan soil.</title>
        <authorList>
            <person name="Allen H.K."/>
            <person name="Moe L.A."/>
            <person name="Rodbumrer J."/>
            <person name="Gaarder A."/>
            <person name="Handelsman J."/>
        </authorList>
    </citation>
    <scope>NUCLEOTIDE SEQUENCE</scope>
</reference>
<name>C0INX4_9BACT</name>
<accession>C0INX4</accession>
<sequence>MAASIVGDAPVTAVGQEHHLIFPGVRVQGPAVTENYWLTLPPIFVVDLSSVFGFKRAHRTLLFGCAFALLIQLRFKIPLLESAVPFSIRTALLACCSSGACPFNVGV</sequence>
<organism evidence="1">
    <name type="scientific">uncultured bacterium BLR5</name>
    <dbReference type="NCBI Taxonomy" id="506522"/>
    <lineage>
        <taxon>Bacteria</taxon>
        <taxon>environmental samples</taxon>
    </lineage>
</organism>
<dbReference type="EMBL" id="EU408358">
    <property type="protein sequence ID" value="ACN18103.1"/>
    <property type="molecule type" value="Genomic_DNA"/>
</dbReference>
<protein>
    <submittedName>
        <fullName evidence="1">Uncharacterized protein</fullName>
    </submittedName>
</protein>
<evidence type="ECO:0000313" key="1">
    <source>
        <dbReference type="EMBL" id="ACN18103.1"/>
    </source>
</evidence>